<protein>
    <recommendedName>
        <fullName evidence="4 5">Large ribosomal subunit protein uL10</fullName>
    </recommendedName>
</protein>
<dbReference type="InterPro" id="IPR043141">
    <property type="entry name" value="Ribosomal_uL10-like_sf"/>
</dbReference>
<comment type="similarity">
    <text evidence="1 5">Belongs to the universal ribosomal protein uL10 family.</text>
</comment>
<keyword evidence="5" id="KW-0694">RNA-binding</keyword>
<reference evidence="6" key="2">
    <citation type="journal article" date="2021" name="PeerJ">
        <title>Extensive microbial diversity within the chicken gut microbiome revealed by metagenomics and culture.</title>
        <authorList>
            <person name="Gilroy R."/>
            <person name="Ravi A."/>
            <person name="Getino M."/>
            <person name="Pursley I."/>
            <person name="Horton D.L."/>
            <person name="Alikhan N.F."/>
            <person name="Baker D."/>
            <person name="Gharbi K."/>
            <person name="Hall N."/>
            <person name="Watson M."/>
            <person name="Adriaenssens E.M."/>
            <person name="Foster-Nyarko E."/>
            <person name="Jarju S."/>
            <person name="Secka A."/>
            <person name="Antonio M."/>
            <person name="Oren A."/>
            <person name="Chaudhuri R.R."/>
            <person name="La Ragione R."/>
            <person name="Hildebrand F."/>
            <person name="Pallen M.J."/>
        </authorList>
    </citation>
    <scope>NUCLEOTIDE SEQUENCE</scope>
    <source>
        <strain evidence="6">ChiSxjej2B14-8506</strain>
    </source>
</reference>
<accession>A0A9D1LSV9</accession>
<dbReference type="GO" id="GO:0006412">
    <property type="term" value="P:translation"/>
    <property type="evidence" value="ECO:0007669"/>
    <property type="project" value="UniProtKB-UniRule"/>
</dbReference>
<evidence type="ECO:0000256" key="4">
    <source>
        <dbReference type="ARBA" id="ARBA00035202"/>
    </source>
</evidence>
<dbReference type="Gene3D" id="6.10.250.290">
    <property type="match status" value="1"/>
</dbReference>
<dbReference type="HAMAP" id="MF_00362">
    <property type="entry name" value="Ribosomal_uL10"/>
    <property type="match status" value="1"/>
</dbReference>
<evidence type="ECO:0000256" key="2">
    <source>
        <dbReference type="ARBA" id="ARBA00022980"/>
    </source>
</evidence>
<evidence type="ECO:0000256" key="1">
    <source>
        <dbReference type="ARBA" id="ARBA00008889"/>
    </source>
</evidence>
<dbReference type="SUPFAM" id="SSF160369">
    <property type="entry name" value="Ribosomal protein L10-like"/>
    <property type="match status" value="1"/>
</dbReference>
<evidence type="ECO:0000313" key="6">
    <source>
        <dbReference type="EMBL" id="HIU47500.1"/>
    </source>
</evidence>
<dbReference type="Proteomes" id="UP000824123">
    <property type="component" value="Unassembled WGS sequence"/>
</dbReference>
<evidence type="ECO:0000256" key="3">
    <source>
        <dbReference type="ARBA" id="ARBA00023274"/>
    </source>
</evidence>
<dbReference type="GO" id="GO:0015934">
    <property type="term" value="C:large ribosomal subunit"/>
    <property type="evidence" value="ECO:0007669"/>
    <property type="project" value="InterPro"/>
</dbReference>
<comment type="subunit">
    <text evidence="5">Part of the ribosomal stalk of the 50S ribosomal subunit. The N-terminus interacts with L11 and the large rRNA to form the base of the stalk. The C-terminus forms an elongated spine to which L12 dimers bind in a sequential fashion forming a multimeric L10(L12)X complex.</text>
</comment>
<gene>
    <name evidence="5" type="primary">rplJ</name>
    <name evidence="6" type="ORF">IAC59_09645</name>
</gene>
<dbReference type="Pfam" id="PF00466">
    <property type="entry name" value="Ribosomal_L10"/>
    <property type="match status" value="1"/>
</dbReference>
<dbReference type="EMBL" id="DVNK01000057">
    <property type="protein sequence ID" value="HIU47500.1"/>
    <property type="molecule type" value="Genomic_DNA"/>
</dbReference>
<dbReference type="CDD" id="cd05797">
    <property type="entry name" value="Ribosomal_L10"/>
    <property type="match status" value="1"/>
</dbReference>
<proteinExistence type="inferred from homology"/>
<comment type="function">
    <text evidence="5">Forms part of the ribosomal stalk, playing a central role in the interaction of the ribosome with GTP-bound translation factors.</text>
</comment>
<dbReference type="NCBIfam" id="NF000955">
    <property type="entry name" value="PRK00099.1-1"/>
    <property type="match status" value="1"/>
</dbReference>
<reference evidence="6" key="1">
    <citation type="submission" date="2020-10" db="EMBL/GenBank/DDBJ databases">
        <authorList>
            <person name="Gilroy R."/>
        </authorList>
    </citation>
    <scope>NUCLEOTIDE SEQUENCE</scope>
    <source>
        <strain evidence="6">ChiSxjej2B14-8506</strain>
    </source>
</reference>
<dbReference type="InterPro" id="IPR001790">
    <property type="entry name" value="Ribosomal_uL10"/>
</dbReference>
<name>A0A9D1LSV9_9FIRM</name>
<sequence>MARRCIRLSQAQEQKKLVVAGIREKLENAKSVVFIDYCGLTVAEVTELRNEFRKAGVEYQVLKNTLIKIAAHDLGITGLDDILNGPTAVAFSMEDPASGAKVISEFAKKTKKTEVKAGLLDKEVLDVKGVQALADLPPKEVLIARIMGSLNAPITNFVGVLSATLRSLVYAIDAVRKSKEEG</sequence>
<evidence type="ECO:0000256" key="5">
    <source>
        <dbReference type="HAMAP-Rule" id="MF_00362"/>
    </source>
</evidence>
<dbReference type="InterPro" id="IPR047865">
    <property type="entry name" value="Ribosomal_uL10_bac_type"/>
</dbReference>
<keyword evidence="3 5" id="KW-0687">Ribonucleoprotein</keyword>
<dbReference type="Gene3D" id="3.30.70.1730">
    <property type="match status" value="1"/>
</dbReference>
<dbReference type="GO" id="GO:0070180">
    <property type="term" value="F:large ribosomal subunit rRNA binding"/>
    <property type="evidence" value="ECO:0007669"/>
    <property type="project" value="UniProtKB-UniRule"/>
</dbReference>
<dbReference type="AlphaFoldDB" id="A0A9D1LSV9"/>
<keyword evidence="2 5" id="KW-0689">Ribosomal protein</keyword>
<dbReference type="InterPro" id="IPR022973">
    <property type="entry name" value="Ribosomal_uL10_bac"/>
</dbReference>
<evidence type="ECO:0000313" key="7">
    <source>
        <dbReference type="Proteomes" id="UP000824123"/>
    </source>
</evidence>
<comment type="caution">
    <text evidence="6">The sequence shown here is derived from an EMBL/GenBank/DDBJ whole genome shotgun (WGS) entry which is preliminary data.</text>
</comment>
<dbReference type="PANTHER" id="PTHR11560">
    <property type="entry name" value="39S RIBOSOMAL PROTEIN L10, MITOCHONDRIAL"/>
    <property type="match status" value="1"/>
</dbReference>
<keyword evidence="5" id="KW-0699">rRNA-binding</keyword>
<dbReference type="GO" id="GO:0003735">
    <property type="term" value="F:structural constituent of ribosome"/>
    <property type="evidence" value="ECO:0007669"/>
    <property type="project" value="InterPro"/>
</dbReference>
<dbReference type="PROSITE" id="PS01109">
    <property type="entry name" value="RIBOSOMAL_L10"/>
    <property type="match status" value="1"/>
</dbReference>
<organism evidence="6 7">
    <name type="scientific">Candidatus Fimadaptatus faecigallinarum</name>
    <dbReference type="NCBI Taxonomy" id="2840814"/>
    <lineage>
        <taxon>Bacteria</taxon>
        <taxon>Bacillati</taxon>
        <taxon>Bacillota</taxon>
        <taxon>Clostridia</taxon>
        <taxon>Eubacteriales</taxon>
        <taxon>Candidatus Fimadaptatus</taxon>
    </lineage>
</organism>
<dbReference type="InterPro" id="IPR002363">
    <property type="entry name" value="Ribosomal_uL10_CS_bac"/>
</dbReference>